<dbReference type="GO" id="GO:0022857">
    <property type="term" value="F:transmembrane transporter activity"/>
    <property type="evidence" value="ECO:0007669"/>
    <property type="project" value="UniProtKB-ARBA"/>
</dbReference>
<name>A0A368X3M1_9BACI</name>
<evidence type="ECO:0000256" key="2">
    <source>
        <dbReference type="ARBA" id="ARBA00022448"/>
    </source>
</evidence>
<dbReference type="InterPro" id="IPR003593">
    <property type="entry name" value="AAA+_ATPase"/>
</dbReference>
<proteinExistence type="inferred from homology"/>
<accession>A0A368X3M1</accession>
<sequence length="283" mass="31406">MKEKPIGNLLISPYNEGRLKERGMNMSVLEAKNITKIYGSKSGIEHKAIDNIDMTIEKGEFVGVMGPSGSGKTTLLNLLSTIDQLSAGSLMINGNNISSLSKTKLAKFRRQEMGFVFQDFNLLDTLTIAENIMLPLTLDGKKVSEMEKRLASVANQLGIDQILRNRTYEVSGGQMQRAAIARAIVHDPAIIFADEPTGNLDSKSSKQVMEALAMLNREKEATTLMVTHDSFAASYCERILFIKDGRIFNQLYKGDNRQTFFQDILNVQSMLGGDMDDLQTVRV</sequence>
<dbReference type="Pfam" id="PF00005">
    <property type="entry name" value="ABC_tran"/>
    <property type="match status" value="1"/>
</dbReference>
<evidence type="ECO:0000313" key="6">
    <source>
        <dbReference type="EMBL" id="RCW62590.1"/>
    </source>
</evidence>
<dbReference type="InterPro" id="IPR003439">
    <property type="entry name" value="ABC_transporter-like_ATP-bd"/>
</dbReference>
<dbReference type="GO" id="GO:0098796">
    <property type="term" value="C:membrane protein complex"/>
    <property type="evidence" value="ECO:0007669"/>
    <property type="project" value="UniProtKB-ARBA"/>
</dbReference>
<dbReference type="PANTHER" id="PTHR42798:SF7">
    <property type="entry name" value="ALPHA-D-RIBOSE 1-METHYLPHOSPHONATE 5-TRIPHOSPHATE SYNTHASE SUBUNIT PHNL"/>
    <property type="match status" value="1"/>
</dbReference>
<protein>
    <submittedName>
        <fullName evidence="6">Putative ABC transport system ATP-binding protein/putative ABC transport system ATP-binding protein</fullName>
    </submittedName>
</protein>
<evidence type="ECO:0000256" key="1">
    <source>
        <dbReference type="ARBA" id="ARBA00005417"/>
    </source>
</evidence>
<evidence type="ECO:0000256" key="4">
    <source>
        <dbReference type="ARBA" id="ARBA00022840"/>
    </source>
</evidence>
<keyword evidence="4 6" id="KW-0067">ATP-binding</keyword>
<organism evidence="6 7">
    <name type="scientific">Saliterribacillus persicus</name>
    <dbReference type="NCBI Taxonomy" id="930114"/>
    <lineage>
        <taxon>Bacteria</taxon>
        <taxon>Bacillati</taxon>
        <taxon>Bacillota</taxon>
        <taxon>Bacilli</taxon>
        <taxon>Bacillales</taxon>
        <taxon>Bacillaceae</taxon>
        <taxon>Saliterribacillus</taxon>
    </lineage>
</organism>
<dbReference type="InterPro" id="IPR017871">
    <property type="entry name" value="ABC_transporter-like_CS"/>
</dbReference>
<dbReference type="GO" id="GO:0005524">
    <property type="term" value="F:ATP binding"/>
    <property type="evidence" value="ECO:0007669"/>
    <property type="project" value="UniProtKB-KW"/>
</dbReference>
<evidence type="ECO:0000313" key="7">
    <source>
        <dbReference type="Proteomes" id="UP000252585"/>
    </source>
</evidence>
<keyword evidence="2" id="KW-0813">Transport</keyword>
<dbReference type="Proteomes" id="UP000252585">
    <property type="component" value="Unassembled WGS sequence"/>
</dbReference>
<dbReference type="GO" id="GO:0016887">
    <property type="term" value="F:ATP hydrolysis activity"/>
    <property type="evidence" value="ECO:0007669"/>
    <property type="project" value="InterPro"/>
</dbReference>
<keyword evidence="3" id="KW-0547">Nucleotide-binding</keyword>
<dbReference type="SMART" id="SM00382">
    <property type="entry name" value="AAA"/>
    <property type="match status" value="1"/>
</dbReference>
<dbReference type="InterPro" id="IPR017911">
    <property type="entry name" value="MacB-like_ATP-bd"/>
</dbReference>
<dbReference type="AlphaFoldDB" id="A0A368X3M1"/>
<comment type="similarity">
    <text evidence="1">Belongs to the ABC transporter superfamily.</text>
</comment>
<reference evidence="6 7" key="1">
    <citation type="submission" date="2018-07" db="EMBL/GenBank/DDBJ databases">
        <title>Genomic Encyclopedia of Type Strains, Phase IV (KMG-IV): sequencing the most valuable type-strain genomes for metagenomic binning, comparative biology and taxonomic classification.</title>
        <authorList>
            <person name="Goeker M."/>
        </authorList>
    </citation>
    <scope>NUCLEOTIDE SEQUENCE [LARGE SCALE GENOMIC DNA]</scope>
    <source>
        <strain evidence="6 7">DSM 27696</strain>
    </source>
</reference>
<dbReference type="EMBL" id="QPJJ01000025">
    <property type="protein sequence ID" value="RCW62590.1"/>
    <property type="molecule type" value="Genomic_DNA"/>
</dbReference>
<dbReference type="Gene3D" id="3.40.50.300">
    <property type="entry name" value="P-loop containing nucleotide triphosphate hydrolases"/>
    <property type="match status" value="1"/>
</dbReference>
<dbReference type="PROSITE" id="PS50893">
    <property type="entry name" value="ABC_TRANSPORTER_2"/>
    <property type="match status" value="1"/>
</dbReference>
<dbReference type="SUPFAM" id="SSF52540">
    <property type="entry name" value="P-loop containing nucleoside triphosphate hydrolases"/>
    <property type="match status" value="1"/>
</dbReference>
<dbReference type="InterPro" id="IPR027417">
    <property type="entry name" value="P-loop_NTPase"/>
</dbReference>
<dbReference type="FunFam" id="3.40.50.300:FF:000032">
    <property type="entry name" value="Export ABC transporter ATP-binding protein"/>
    <property type="match status" value="1"/>
</dbReference>
<evidence type="ECO:0000259" key="5">
    <source>
        <dbReference type="PROSITE" id="PS50893"/>
    </source>
</evidence>
<comment type="caution">
    <text evidence="6">The sequence shown here is derived from an EMBL/GenBank/DDBJ whole genome shotgun (WGS) entry which is preliminary data.</text>
</comment>
<gene>
    <name evidence="6" type="ORF">DFR57_12533</name>
</gene>
<dbReference type="CDD" id="cd03255">
    <property type="entry name" value="ABC_MJ0796_LolCDE_FtsE"/>
    <property type="match status" value="1"/>
</dbReference>
<feature type="domain" description="ABC transporter" evidence="5">
    <location>
        <begin position="29"/>
        <end position="269"/>
    </location>
</feature>
<evidence type="ECO:0000256" key="3">
    <source>
        <dbReference type="ARBA" id="ARBA00022741"/>
    </source>
</evidence>
<keyword evidence="7" id="KW-1185">Reference proteome</keyword>
<dbReference type="PROSITE" id="PS00211">
    <property type="entry name" value="ABC_TRANSPORTER_1"/>
    <property type="match status" value="1"/>
</dbReference>
<dbReference type="PANTHER" id="PTHR42798">
    <property type="entry name" value="LIPOPROTEIN-RELEASING SYSTEM ATP-BINDING PROTEIN LOLD"/>
    <property type="match status" value="1"/>
</dbReference>